<dbReference type="InterPro" id="IPR036047">
    <property type="entry name" value="F-box-like_dom_sf"/>
</dbReference>
<dbReference type="SUPFAM" id="SSF81383">
    <property type="entry name" value="F-box domain"/>
    <property type="match status" value="2"/>
</dbReference>
<dbReference type="InterPro" id="IPR001810">
    <property type="entry name" value="F-box_dom"/>
</dbReference>
<dbReference type="InterPro" id="IPR053781">
    <property type="entry name" value="F-box_AtFBL13-like"/>
</dbReference>
<evidence type="ECO:0000259" key="2">
    <source>
        <dbReference type="PROSITE" id="PS50181"/>
    </source>
</evidence>
<gene>
    <name evidence="3" type="ORF">URODEC1_LOCUS14139</name>
</gene>
<dbReference type="Proteomes" id="UP001497457">
    <property type="component" value="Chromosome 12b"/>
</dbReference>
<dbReference type="PANTHER" id="PTHR34223:SF40">
    <property type="entry name" value="OS08G0197800 PROTEIN"/>
    <property type="match status" value="1"/>
</dbReference>
<proteinExistence type="predicted"/>
<dbReference type="InterPro" id="IPR053197">
    <property type="entry name" value="F-box_SCFL_complex_component"/>
</dbReference>
<dbReference type="Gene3D" id="1.20.1280.50">
    <property type="match status" value="2"/>
</dbReference>
<evidence type="ECO:0000256" key="1">
    <source>
        <dbReference type="SAM" id="MobiDB-lite"/>
    </source>
</evidence>
<dbReference type="AlphaFoldDB" id="A0ABC8WIG9"/>
<dbReference type="Pfam" id="PF00646">
    <property type="entry name" value="F-box"/>
    <property type="match status" value="2"/>
</dbReference>
<keyword evidence="4" id="KW-1185">Reference proteome</keyword>
<dbReference type="PROSITE" id="PS50181">
    <property type="entry name" value="FBOX"/>
    <property type="match status" value="1"/>
</dbReference>
<sequence length="1005" mass="113452">MFDETLAKKPRPRSAGDTSGGAEAMEQADRLSALPDEVLHRVMSFLRAWEVARTCVLSRRWRHLWASAPCVDLRVWRLGCHRAPPEDFARFVYRFLLQREASAPVDTLRVVSSPDRGDDRQHRLLSSPTSGDEREDYTSGDVEIWIHAAIKRQARVIQLTGHPLDEAFSNMERVRTPEAIGVLDCLLNGPALEISSASLKSLAIIECRITADLTIAAPNLVSLHCVTPHHQAPSFENMGSLATATVMLDDSFLHVGYEYKDIHQNALDEDIYSDSDCSLEDDPRYCSDSCSDASTCEYSEVLTENEDEQCDDHDEGQDHCKHCKCNDGPHWIKRGYGRRNRFGVDKILGGHNVLRSLSNATSLELLADAGEVILNRELKTCPVFSNLKTLSLGEWCMTADFDPFASFLQSSPHLERLFLELKLYDDSKDAMEDTTRLTGRSFACTHLKMVKVKCSKYDTRVHLLAELFKANGVPVEKIYVRQQSTCSMFDEMPRKKPNMCHGEPSGGGASMAPADRLSALPDEVLHHVMSFLRAWEVALTCVLSRRWLHLWASAPCVDLRVWRIGRHRAPPEGFAKFVYRFFLERDASAPVDTLRLLSSPGRVGVTDWRCSSPSYDDPEDYSTDDVDMWIDAAIKRGARVIQLAGHPKEDDCADFEGVNIISRHLKHMMLSASFLSDRMLRQLSSRCPSLQVLDLKDCYMRGREISSVSLRSLTIVECKIQEDLTIAAPNLISLRCVKPYYRAPLFQNMGSIATATIILDDSFLHVGFEPEVNLIHETGYNDGSDSDCSPEDDPRYCSDSCSDASTCEYSEVPTDNEDEQCDDHDQVQDHCKHCKCKDGPHWIKRGYGRRNRFRADKILGGDNVLHSLSNATSLELLADAGEVILDRELKTCPVFSNLKTLSLGEWCMAAQFGPLISFLQHSPNLERLFLELKLYDDDDSEEEMEDSTRLVGRSFSCAHLKMVKIKCSEHETRVHLLAELFRANGIPVDKIYVRRQSTCHYIESW</sequence>
<evidence type="ECO:0000313" key="3">
    <source>
        <dbReference type="EMBL" id="CAL4910084.1"/>
    </source>
</evidence>
<reference evidence="3" key="1">
    <citation type="submission" date="2024-10" db="EMBL/GenBank/DDBJ databases">
        <authorList>
            <person name="Ryan C."/>
        </authorList>
    </citation>
    <scope>NUCLEOTIDE SEQUENCE [LARGE SCALE GENOMIC DNA]</scope>
</reference>
<organism evidence="3 4">
    <name type="scientific">Urochloa decumbens</name>
    <dbReference type="NCBI Taxonomy" id="240449"/>
    <lineage>
        <taxon>Eukaryota</taxon>
        <taxon>Viridiplantae</taxon>
        <taxon>Streptophyta</taxon>
        <taxon>Embryophyta</taxon>
        <taxon>Tracheophyta</taxon>
        <taxon>Spermatophyta</taxon>
        <taxon>Magnoliopsida</taxon>
        <taxon>Liliopsida</taxon>
        <taxon>Poales</taxon>
        <taxon>Poaceae</taxon>
        <taxon>PACMAD clade</taxon>
        <taxon>Panicoideae</taxon>
        <taxon>Panicodae</taxon>
        <taxon>Paniceae</taxon>
        <taxon>Melinidinae</taxon>
        <taxon>Urochloa</taxon>
    </lineage>
</organism>
<dbReference type="CDD" id="cd22160">
    <property type="entry name" value="F-box_AtFBL13-like"/>
    <property type="match status" value="2"/>
</dbReference>
<feature type="region of interest" description="Disordered" evidence="1">
    <location>
        <begin position="1"/>
        <end position="25"/>
    </location>
</feature>
<dbReference type="Pfam" id="PF24758">
    <property type="entry name" value="LRR_At5g56370"/>
    <property type="match status" value="1"/>
</dbReference>
<dbReference type="InterPro" id="IPR032675">
    <property type="entry name" value="LRR_dom_sf"/>
</dbReference>
<evidence type="ECO:0000313" key="4">
    <source>
        <dbReference type="Proteomes" id="UP001497457"/>
    </source>
</evidence>
<accession>A0ABC8WIG9</accession>
<dbReference type="SUPFAM" id="SSF52047">
    <property type="entry name" value="RNI-like"/>
    <property type="match status" value="1"/>
</dbReference>
<dbReference type="EMBL" id="OZ075122">
    <property type="protein sequence ID" value="CAL4910084.1"/>
    <property type="molecule type" value="Genomic_DNA"/>
</dbReference>
<dbReference type="SMART" id="SM00256">
    <property type="entry name" value="FBOX"/>
    <property type="match status" value="2"/>
</dbReference>
<dbReference type="PANTHER" id="PTHR34223">
    <property type="entry name" value="OS11G0201299 PROTEIN"/>
    <property type="match status" value="1"/>
</dbReference>
<protein>
    <recommendedName>
        <fullName evidence="2">F-box domain-containing protein</fullName>
    </recommendedName>
</protein>
<name>A0ABC8WIG9_9POAL</name>
<dbReference type="InterPro" id="IPR055411">
    <property type="entry name" value="LRR_FXL15/At3g58940/PEG3-like"/>
</dbReference>
<feature type="region of interest" description="Disordered" evidence="1">
    <location>
        <begin position="110"/>
        <end position="136"/>
    </location>
</feature>
<dbReference type="Gene3D" id="3.80.10.10">
    <property type="entry name" value="Ribonuclease Inhibitor"/>
    <property type="match status" value="1"/>
</dbReference>
<feature type="domain" description="F-box" evidence="2">
    <location>
        <begin position="28"/>
        <end position="79"/>
    </location>
</feature>